<keyword evidence="5 7" id="KW-0443">Lipid metabolism</keyword>
<gene>
    <name evidence="8" type="primary">PLBD1</name>
</gene>
<evidence type="ECO:0000256" key="3">
    <source>
        <dbReference type="ARBA" id="ARBA00022801"/>
    </source>
</evidence>
<proteinExistence type="inferred from homology"/>
<name>A0AAY4C7J5_9TELE</name>
<comment type="similarity">
    <text evidence="1 7">Belongs to the phospholipase B-like family.</text>
</comment>
<dbReference type="GO" id="GO:0004620">
    <property type="term" value="F:phospholipase activity"/>
    <property type="evidence" value="ECO:0007669"/>
    <property type="project" value="InterPro"/>
</dbReference>
<dbReference type="GO" id="GO:0005576">
    <property type="term" value="C:extracellular region"/>
    <property type="evidence" value="ECO:0007669"/>
    <property type="project" value="TreeGrafter"/>
</dbReference>
<evidence type="ECO:0000256" key="1">
    <source>
        <dbReference type="ARBA" id="ARBA00007835"/>
    </source>
</evidence>
<evidence type="ECO:0000256" key="6">
    <source>
        <dbReference type="ARBA" id="ARBA00023180"/>
    </source>
</evidence>
<dbReference type="InterPro" id="IPR043041">
    <property type="entry name" value="PLipase_B-like_dom2"/>
</dbReference>
<evidence type="ECO:0000313" key="9">
    <source>
        <dbReference type="Proteomes" id="UP000694580"/>
    </source>
</evidence>
<organism evidence="8 9">
    <name type="scientific">Denticeps clupeoides</name>
    <name type="common">denticle herring</name>
    <dbReference type="NCBI Taxonomy" id="299321"/>
    <lineage>
        <taxon>Eukaryota</taxon>
        <taxon>Metazoa</taxon>
        <taxon>Chordata</taxon>
        <taxon>Craniata</taxon>
        <taxon>Vertebrata</taxon>
        <taxon>Euteleostomi</taxon>
        <taxon>Actinopterygii</taxon>
        <taxon>Neopterygii</taxon>
        <taxon>Teleostei</taxon>
        <taxon>Clupei</taxon>
        <taxon>Clupeiformes</taxon>
        <taxon>Denticipitoidei</taxon>
        <taxon>Denticipitidae</taxon>
        <taxon>Denticeps</taxon>
    </lineage>
</organism>
<dbReference type="GO" id="GO:0009395">
    <property type="term" value="P:phospholipid catabolic process"/>
    <property type="evidence" value="ECO:0007669"/>
    <property type="project" value="TreeGrafter"/>
</dbReference>
<dbReference type="EC" id="3.1.1.-" evidence="7"/>
<dbReference type="PANTHER" id="PTHR12370">
    <property type="entry name" value="PHOSPHOLIPASE B-RELATED"/>
    <property type="match status" value="1"/>
</dbReference>
<dbReference type="InterPro" id="IPR043042">
    <property type="entry name" value="PLipase_B-like_dom3"/>
</dbReference>
<evidence type="ECO:0000256" key="4">
    <source>
        <dbReference type="ARBA" id="ARBA00022963"/>
    </source>
</evidence>
<dbReference type="InterPro" id="IPR043040">
    <property type="entry name" value="PLipase_B-like_dom1"/>
</dbReference>
<accession>A0AAY4C7J5</accession>
<dbReference type="Proteomes" id="UP000694580">
    <property type="component" value="Chromosome 7"/>
</dbReference>
<keyword evidence="2 7" id="KW-0732">Signal</keyword>
<evidence type="ECO:0000313" key="8">
    <source>
        <dbReference type="Ensembl" id="ENSDCDP00010028794.1"/>
    </source>
</evidence>
<reference evidence="8" key="3">
    <citation type="submission" date="2025-09" db="UniProtKB">
        <authorList>
            <consortium name="Ensembl"/>
        </authorList>
    </citation>
    <scope>IDENTIFICATION</scope>
</reference>
<feature type="signal peptide" evidence="7">
    <location>
        <begin position="1"/>
        <end position="20"/>
    </location>
</feature>
<keyword evidence="3 7" id="KW-0378">Hydrolase</keyword>
<dbReference type="AlphaFoldDB" id="A0AAY4C7J5"/>
<comment type="function">
    <text evidence="7">Putative phospholipase.</text>
</comment>
<dbReference type="GeneTree" id="ENSGT00530000063509"/>
<evidence type="ECO:0000256" key="7">
    <source>
        <dbReference type="RuleBase" id="RU364138"/>
    </source>
</evidence>
<protein>
    <recommendedName>
        <fullName evidence="7">Phospholipase B-like</fullName>
        <ecNumber evidence="7">3.1.1.-</ecNumber>
    </recommendedName>
</protein>
<dbReference type="Gene3D" id="3.60.60.20">
    <property type="match status" value="1"/>
</dbReference>
<keyword evidence="6" id="KW-0325">Glycoprotein</keyword>
<dbReference type="Gene3D" id="1.10.439.20">
    <property type="entry name" value="Phospholipase B-like, domain 2"/>
    <property type="match status" value="1"/>
</dbReference>
<dbReference type="PANTHER" id="PTHR12370:SF1">
    <property type="entry name" value="PHOSPHOLIPASE B-LIKE 1"/>
    <property type="match status" value="1"/>
</dbReference>
<feature type="chain" id="PRO_5044044632" description="Phospholipase B-like" evidence="7">
    <location>
        <begin position="21"/>
        <end position="536"/>
    </location>
</feature>
<keyword evidence="4 7" id="KW-0442">Lipid degradation</keyword>
<evidence type="ECO:0000256" key="5">
    <source>
        <dbReference type="ARBA" id="ARBA00023098"/>
    </source>
</evidence>
<sequence length="536" mass="59841">MWSGGLCAALVLSLALGPGAQNVNKATVYWDASHKTVLLKERVLEEGGDAYGYFNDSLAATGWGVLELRAGYGDTAEPDDVTYFLAGYLEGFLTAEQMYAHYFNMFPQLIKDQKVLAAVRSFMDKQDAWTRQQVRLNRSRDPFWQHAGLVVAQMDGLQAGAAQWAKRAGKKPLPMFAVQFLNAVGDLLDLIPALVPGSPPPAAGYRRPEMGHCSALIKMLPGYENLLFAHSSWYTYAATMRIYKHWDVRLGEPHAATGKMSFSSYPGFLVSLDDFYLLGSGLVMTQTTNSVFNSSLFSVVTPSSLFAWQRVRLAHALAHSGEQWAQIFSRHNSGTYNNQYMVVDLSKVALGRELDDGALTVVEQIPGLVEYSDQTQTLRRGYWPSYNVPFHPRIYAMSGYEEMRREHGSEFSYDLCPRAKIFRRDQGAVSDLEGLKRIMRYNDYEHDPYSGGDPCNSICCRNDLQPDRPSPGGCYDTKVTDFHMAQSFVAEAVNGPTTEGGLPPFSWDRFNGTAHRGLPTVYNFTFVTMQPLLFAP</sequence>
<dbReference type="Ensembl" id="ENSDCDT00010035570.1">
    <property type="protein sequence ID" value="ENSDCDP00010028794.1"/>
    <property type="gene ID" value="ENSDCDG00010018101.1"/>
</dbReference>
<reference evidence="8" key="2">
    <citation type="submission" date="2025-08" db="UniProtKB">
        <authorList>
            <consortium name="Ensembl"/>
        </authorList>
    </citation>
    <scope>IDENTIFICATION</scope>
</reference>
<keyword evidence="9" id="KW-1185">Reference proteome</keyword>
<dbReference type="Gene3D" id="2.10.70.60">
    <property type="entry name" value="Phospholipase B-like, domain 1"/>
    <property type="match status" value="1"/>
</dbReference>
<evidence type="ECO:0000256" key="2">
    <source>
        <dbReference type="ARBA" id="ARBA00022729"/>
    </source>
</evidence>
<dbReference type="InterPro" id="IPR007000">
    <property type="entry name" value="PLipase_B-like"/>
</dbReference>
<reference evidence="8 9" key="1">
    <citation type="submission" date="2020-06" db="EMBL/GenBank/DDBJ databases">
        <authorList>
            <consortium name="Wellcome Sanger Institute Data Sharing"/>
        </authorList>
    </citation>
    <scope>NUCLEOTIDE SEQUENCE [LARGE SCALE GENOMIC DNA]</scope>
</reference>
<dbReference type="Pfam" id="PF04916">
    <property type="entry name" value="Phospholip_B"/>
    <property type="match status" value="1"/>
</dbReference>